<dbReference type="GeneID" id="54780451"/>
<organism evidence="1 2">
    <name type="scientific">Diutina rugosa</name>
    <name type="common">Yeast</name>
    <name type="synonym">Candida rugosa</name>
    <dbReference type="NCBI Taxonomy" id="5481"/>
    <lineage>
        <taxon>Eukaryota</taxon>
        <taxon>Fungi</taxon>
        <taxon>Dikarya</taxon>
        <taxon>Ascomycota</taxon>
        <taxon>Saccharomycotina</taxon>
        <taxon>Pichiomycetes</taxon>
        <taxon>Debaryomycetaceae</taxon>
        <taxon>Diutina</taxon>
    </lineage>
</organism>
<dbReference type="PANTHER" id="PTHR12555:SF15">
    <property type="entry name" value="FUSION DEGRADATION PROTEIN (UFD1), PUTATIVE (AFU_ORTHOLOGUE AFUA_4G04640)-RELATED"/>
    <property type="match status" value="1"/>
</dbReference>
<dbReference type="GO" id="GO:0031593">
    <property type="term" value="F:polyubiquitin modification-dependent protein binding"/>
    <property type="evidence" value="ECO:0007669"/>
    <property type="project" value="TreeGrafter"/>
</dbReference>
<dbReference type="PANTHER" id="PTHR12555">
    <property type="entry name" value="UBIQUITIN FUSION DEGRADATON PROTEIN 1"/>
    <property type="match status" value="1"/>
</dbReference>
<accession>A0A642UT32</accession>
<reference evidence="1 2" key="1">
    <citation type="submission" date="2019-07" db="EMBL/GenBank/DDBJ databases">
        <title>Genome assembly of two rare yeast pathogens: Diutina rugosa and Trichomonascus ciferrii.</title>
        <authorList>
            <person name="Mixao V."/>
            <person name="Saus E."/>
            <person name="Hansen A."/>
            <person name="Lass-Flor C."/>
            <person name="Gabaldon T."/>
        </authorList>
    </citation>
    <scope>NUCLEOTIDE SEQUENCE [LARGE SCALE GENOMIC DNA]</scope>
    <source>
        <strain evidence="1 2">CBS 613</strain>
    </source>
</reference>
<gene>
    <name evidence="1" type="ORF">DIURU_001798</name>
</gene>
<dbReference type="GO" id="GO:0006511">
    <property type="term" value="P:ubiquitin-dependent protein catabolic process"/>
    <property type="evidence" value="ECO:0007669"/>
    <property type="project" value="InterPro"/>
</dbReference>
<dbReference type="AlphaFoldDB" id="A0A642UT32"/>
<evidence type="ECO:0000313" key="2">
    <source>
        <dbReference type="Proteomes" id="UP000449547"/>
    </source>
</evidence>
<dbReference type="OrthoDB" id="193703at2759"/>
<dbReference type="RefSeq" id="XP_034013408.1">
    <property type="nucleotide sequence ID" value="XM_034154380.1"/>
</dbReference>
<comment type="caution">
    <text evidence="1">The sequence shown here is derived from an EMBL/GenBank/DDBJ whole genome shotgun (WGS) entry which is preliminary data.</text>
</comment>
<dbReference type="GO" id="GO:0034098">
    <property type="term" value="C:VCP-NPL4-UFD1 AAA ATPase complex"/>
    <property type="evidence" value="ECO:0007669"/>
    <property type="project" value="TreeGrafter"/>
</dbReference>
<evidence type="ECO:0000313" key="1">
    <source>
        <dbReference type="EMBL" id="KAA8904844.1"/>
    </source>
</evidence>
<protein>
    <recommendedName>
        <fullName evidence="3">Ubiquitin-protein ligase E3A N-terminal zinc-binding domain-containing protein</fullName>
    </recommendedName>
</protein>
<keyword evidence="2" id="KW-1185">Reference proteome</keyword>
<dbReference type="InterPro" id="IPR004854">
    <property type="entry name" value="Ufd1-like"/>
</dbReference>
<name>A0A642UT32_DIURU</name>
<dbReference type="Proteomes" id="UP000449547">
    <property type="component" value="Unassembled WGS sequence"/>
</dbReference>
<dbReference type="GO" id="GO:0036503">
    <property type="term" value="P:ERAD pathway"/>
    <property type="evidence" value="ECO:0007669"/>
    <property type="project" value="TreeGrafter"/>
</dbReference>
<sequence>MNFDVDYQVDGFPYTDKAYFPQYVLERLVESIPEAELPHPLIFKGAVSGVHMGVKEFREGSESIVGVSQQLYDRLKVESETVQLVSPPKATHIKLKPKLAYDIFNYKFFLEAVLPKYYTTVTAGQTLVVEHQGLRYELAVEEVNNSMDPKTYSIVDADIELEINDGGRSAELKDPVDLELGVTVTVDDAAVNDSNFVPTIYKVAVDGPVVVSVDGGDVIVAETPFLNMERFQWTTMDQETTKEVVVVPEGKRDIYVVAFKWTQGSVTLKVTPVTTTTTETETIEAAVDDDSSICPSCGRAIPSASFALHVARCQRMNQKCADCGQPKVQGTPHYHCIQCKVASSDPSFEYRHHKLFHETNYTCECPNHPSFSNYIELAQHRATECSLKPVLCQFCHLVVPQEESDYHDRYLGITHHENECGNKTTECYQCQKVVRVKDLANHLQMHELNKRQRVVPIITKCSNRLCVNASDPQSNSVGLCGHCFGPLYTSVHDPTGAKLASRMERRYILQMSKGCGWLQCPNQYCRTGKPMGENLRIFREELKPQIPRDFWYCVDESMDHKRRLVESLSEVYPPESVLEAAQQSSPMEEWLERHAIKV</sequence>
<proteinExistence type="predicted"/>
<dbReference type="EMBL" id="SWFT01000052">
    <property type="protein sequence ID" value="KAA8904844.1"/>
    <property type="molecule type" value="Genomic_DNA"/>
</dbReference>
<dbReference type="VEuPathDB" id="FungiDB:DIURU_001798"/>
<evidence type="ECO:0008006" key="3">
    <source>
        <dbReference type="Google" id="ProtNLM"/>
    </source>
</evidence>
<dbReference type="Gene3D" id="3.10.330.10">
    <property type="match status" value="1"/>
</dbReference>
<dbReference type="OMA" id="LIFPTRH"/>